<name>A0ACB7SN05_HYAAI</name>
<proteinExistence type="predicted"/>
<protein>
    <submittedName>
        <fullName evidence="1">Uncharacterized protein</fullName>
    </submittedName>
</protein>
<accession>A0ACB7SN05</accession>
<sequence length="873" mass="96034">MAAVERKESYVEPSLAALHRNSELLIGDRWKVLRPFALRPLADDDDCVEGKNAAALANTNACVYRRSIITLTLRCGAFPNVAVAPAVSAAAPAVDRRRISRELSSDSSSSSGADLAAAAVAAAELAATVLIYTPSSMNSSRPGYSQRSSQLHQKRRRRAKGSSGQQQQELEEQLGPSAAHYEDFHTIDWQRDLARDRMRHRLIVKRRGQGGLVELLVGFHDAWSGWLCVLLVGLAAGAIAAVIDIGALWMKDLREGICPQAFWLNKEQCCWASNDTFFKGDDCKQWYRWPEMFDSDIDREGAGFYLLSYLLYVLWSVLFAGLAVMLVRTFAPYACGSGIPEIKTILSGFIIRGYLGKWTLTIKSVCLVLAVGAGLSLGKEGPLVHVACCIGNIFSYLFPKYGKNEAKKREILSAAAAAGVSVAFGAPIGGVLFSLEEVSYYFPLKTLWRSFFCALVAASVLRSINPFGNDHLVMFYVEYDLPWLFFELLPFVLLGILGGVVATIFIKCNIRWCRYRKESRLGQYPIAEVIAITVITAVLSFPNEYTRMNTSDLIKVLFSQCGITDVSPLCDYKRNFTNVNNHIDIAEAGDGVYNSLWQLSLALIFKLLITIFTFGIKVPAGIFIPSMAFGAIMGRMIGIAVEQLAYQYPTLWVFQGACNTGENCVTPGLYAMVGAAACLGGVTRMTVSLVVIMFELTGSVRYIEPLMAAVMASNYDAHIHLNGYPFLDNKEEFAHTTLAADVMQPRRGEGPLCCVTQDSMTVEELECLLKTTDHNGFPVIVSTESQYLVGFVLRKDLSLGLANARKCQEGVVGSSRALFTSQVPTPWNGPPPVKLRRILDLAPITVTDQTPMETVIDMFRKLGLRQTLVTHNG</sequence>
<evidence type="ECO:0000313" key="2">
    <source>
        <dbReference type="Proteomes" id="UP000821845"/>
    </source>
</evidence>
<evidence type="ECO:0000313" key="1">
    <source>
        <dbReference type="EMBL" id="KAH6936346.1"/>
    </source>
</evidence>
<gene>
    <name evidence="1" type="ORF">HPB50_016208</name>
</gene>
<comment type="caution">
    <text evidence="1">The sequence shown here is derived from an EMBL/GenBank/DDBJ whole genome shotgun (WGS) entry which is preliminary data.</text>
</comment>
<organism evidence="1 2">
    <name type="scientific">Hyalomma asiaticum</name>
    <name type="common">Tick</name>
    <dbReference type="NCBI Taxonomy" id="266040"/>
    <lineage>
        <taxon>Eukaryota</taxon>
        <taxon>Metazoa</taxon>
        <taxon>Ecdysozoa</taxon>
        <taxon>Arthropoda</taxon>
        <taxon>Chelicerata</taxon>
        <taxon>Arachnida</taxon>
        <taxon>Acari</taxon>
        <taxon>Parasitiformes</taxon>
        <taxon>Ixodida</taxon>
        <taxon>Ixodoidea</taxon>
        <taxon>Ixodidae</taxon>
        <taxon>Hyalomminae</taxon>
        <taxon>Hyalomma</taxon>
    </lineage>
</organism>
<reference evidence="1" key="1">
    <citation type="submission" date="2020-05" db="EMBL/GenBank/DDBJ databases">
        <title>Large-scale comparative analyses of tick genomes elucidate their genetic diversity and vector capacities.</title>
        <authorList>
            <person name="Jia N."/>
            <person name="Wang J."/>
            <person name="Shi W."/>
            <person name="Du L."/>
            <person name="Sun Y."/>
            <person name="Zhan W."/>
            <person name="Jiang J."/>
            <person name="Wang Q."/>
            <person name="Zhang B."/>
            <person name="Ji P."/>
            <person name="Sakyi L.B."/>
            <person name="Cui X."/>
            <person name="Yuan T."/>
            <person name="Jiang B."/>
            <person name="Yang W."/>
            <person name="Lam T.T.-Y."/>
            <person name="Chang Q."/>
            <person name="Ding S."/>
            <person name="Wang X."/>
            <person name="Zhu J."/>
            <person name="Ruan X."/>
            <person name="Zhao L."/>
            <person name="Wei J."/>
            <person name="Que T."/>
            <person name="Du C."/>
            <person name="Cheng J."/>
            <person name="Dai P."/>
            <person name="Han X."/>
            <person name="Huang E."/>
            <person name="Gao Y."/>
            <person name="Liu J."/>
            <person name="Shao H."/>
            <person name="Ye R."/>
            <person name="Li L."/>
            <person name="Wei W."/>
            <person name="Wang X."/>
            <person name="Wang C."/>
            <person name="Yang T."/>
            <person name="Huo Q."/>
            <person name="Li W."/>
            <person name="Guo W."/>
            <person name="Chen H."/>
            <person name="Zhou L."/>
            <person name="Ni X."/>
            <person name="Tian J."/>
            <person name="Zhou Y."/>
            <person name="Sheng Y."/>
            <person name="Liu T."/>
            <person name="Pan Y."/>
            <person name="Xia L."/>
            <person name="Li J."/>
            <person name="Zhao F."/>
            <person name="Cao W."/>
        </authorList>
    </citation>
    <scope>NUCLEOTIDE SEQUENCE</scope>
    <source>
        <strain evidence="1">Hyas-2018</strain>
    </source>
</reference>
<keyword evidence="2" id="KW-1185">Reference proteome</keyword>
<dbReference type="EMBL" id="CM023483">
    <property type="protein sequence ID" value="KAH6936346.1"/>
    <property type="molecule type" value="Genomic_DNA"/>
</dbReference>
<dbReference type="Proteomes" id="UP000821845">
    <property type="component" value="Chromosome 3"/>
</dbReference>